<evidence type="ECO:0000313" key="4">
    <source>
        <dbReference type="EMBL" id="KAB0243967.1"/>
    </source>
</evidence>
<dbReference type="SUPFAM" id="SSF54631">
    <property type="entry name" value="CBS-domain pair"/>
    <property type="match status" value="1"/>
</dbReference>
<sequence>MSENRISALPIVDDAGKVTGIVSEGDLIRRAEIGTQKHRSWWLSLFTSNVQLAEEYSQAHSRTVKDLMSHEVISVEPETPLTEVAQLFERHRIKRVPVCEKGELVGIVTAPI</sequence>
<dbReference type="EMBL" id="SRLN01000003">
    <property type="protein sequence ID" value="KAB0243967.1"/>
    <property type="molecule type" value="Genomic_DNA"/>
</dbReference>
<dbReference type="PROSITE" id="PS51371">
    <property type="entry name" value="CBS"/>
    <property type="match status" value="2"/>
</dbReference>
<reference evidence="5" key="1">
    <citation type="submission" date="2019-04" db="EMBL/GenBank/DDBJ databases">
        <title>Microviridin 1777: A Toxic Chymotrypsin Inhibitor Discovered by a Metabologenomic Approach.</title>
        <authorList>
            <person name="Sieber S."/>
            <person name="Grendelmeier S.M."/>
            <person name="Harris L.A."/>
            <person name="Mitchell D.A."/>
            <person name="Gademann K."/>
        </authorList>
    </citation>
    <scope>NUCLEOTIDE SEQUENCE [LARGE SCALE GENOMIC DNA]</scope>
    <source>
        <strain evidence="5">EAWAG127a</strain>
    </source>
</reference>
<dbReference type="CDD" id="cd04586">
    <property type="entry name" value="CBS_pair_BON_assoc"/>
    <property type="match status" value="1"/>
</dbReference>
<evidence type="ECO:0000313" key="5">
    <source>
        <dbReference type="Proteomes" id="UP000325636"/>
    </source>
</evidence>
<organism evidence="4 5">
    <name type="scientific">Microcystis aeruginosa EAWAG127a</name>
    <dbReference type="NCBI Taxonomy" id="2529855"/>
    <lineage>
        <taxon>Bacteria</taxon>
        <taxon>Bacillati</taxon>
        <taxon>Cyanobacteriota</taxon>
        <taxon>Cyanophyceae</taxon>
        <taxon>Oscillatoriophycideae</taxon>
        <taxon>Chroococcales</taxon>
        <taxon>Microcystaceae</taxon>
        <taxon>Microcystis</taxon>
    </lineage>
</organism>
<proteinExistence type="predicted"/>
<protein>
    <submittedName>
        <fullName evidence="4">CBS domain-containing protein</fullName>
    </submittedName>
</protein>
<gene>
    <name evidence="4" type="ORF">EZJ55_00540</name>
</gene>
<dbReference type="PANTHER" id="PTHR43080">
    <property type="entry name" value="CBS DOMAIN-CONTAINING PROTEIN CBSX3, MITOCHONDRIAL"/>
    <property type="match status" value="1"/>
</dbReference>
<evidence type="ECO:0000256" key="2">
    <source>
        <dbReference type="PROSITE-ProRule" id="PRU00703"/>
    </source>
</evidence>
<dbReference type="InterPro" id="IPR046342">
    <property type="entry name" value="CBS_dom_sf"/>
</dbReference>
<keyword evidence="1 2" id="KW-0129">CBS domain</keyword>
<dbReference type="Pfam" id="PF00571">
    <property type="entry name" value="CBS"/>
    <property type="match status" value="2"/>
</dbReference>
<evidence type="ECO:0000259" key="3">
    <source>
        <dbReference type="PROSITE" id="PS51371"/>
    </source>
</evidence>
<feature type="domain" description="CBS" evidence="3">
    <location>
        <begin position="1"/>
        <end position="40"/>
    </location>
</feature>
<comment type="caution">
    <text evidence="4">The sequence shown here is derived from an EMBL/GenBank/DDBJ whole genome shotgun (WGS) entry which is preliminary data.</text>
</comment>
<dbReference type="InterPro" id="IPR051257">
    <property type="entry name" value="Diverse_CBS-Domain"/>
</dbReference>
<dbReference type="Proteomes" id="UP000325636">
    <property type="component" value="Unassembled WGS sequence"/>
</dbReference>
<evidence type="ECO:0000256" key="1">
    <source>
        <dbReference type="ARBA" id="ARBA00023122"/>
    </source>
</evidence>
<dbReference type="PANTHER" id="PTHR43080:SF26">
    <property type="entry name" value="REGULATORY PROTEIN"/>
    <property type="match status" value="1"/>
</dbReference>
<dbReference type="SMART" id="SM00116">
    <property type="entry name" value="CBS"/>
    <property type="match status" value="2"/>
</dbReference>
<dbReference type="InterPro" id="IPR000644">
    <property type="entry name" value="CBS_dom"/>
</dbReference>
<feature type="domain" description="CBS" evidence="3">
    <location>
        <begin position="68"/>
        <end position="112"/>
    </location>
</feature>
<dbReference type="Gene3D" id="3.10.580.10">
    <property type="entry name" value="CBS-domain"/>
    <property type="match status" value="1"/>
</dbReference>
<accession>A0A5J5M131</accession>
<name>A0A5J5M131_MICAE</name>
<dbReference type="AlphaFoldDB" id="A0A5J5M131"/>